<dbReference type="CDD" id="cd01107">
    <property type="entry name" value="HTH_BmrR"/>
    <property type="match status" value="1"/>
</dbReference>
<organism evidence="3 4">
    <name type="scientific">Terrabacter ginsenosidimutans</name>
    <dbReference type="NCBI Taxonomy" id="490575"/>
    <lineage>
        <taxon>Bacteria</taxon>
        <taxon>Bacillati</taxon>
        <taxon>Actinomycetota</taxon>
        <taxon>Actinomycetes</taxon>
        <taxon>Micrococcales</taxon>
        <taxon>Intrasporangiaceae</taxon>
        <taxon>Terrabacter</taxon>
    </lineage>
</organism>
<dbReference type="SUPFAM" id="SSF46955">
    <property type="entry name" value="Putative DNA-binding domain"/>
    <property type="match status" value="1"/>
</dbReference>
<protein>
    <submittedName>
        <fullName evidence="3">MerR family transcriptional regulator</fullName>
    </submittedName>
</protein>
<dbReference type="PANTHER" id="PTHR30204">
    <property type="entry name" value="REDOX-CYCLING DRUG-SENSING TRANSCRIPTIONAL ACTIVATOR SOXR"/>
    <property type="match status" value="1"/>
</dbReference>
<evidence type="ECO:0000256" key="1">
    <source>
        <dbReference type="ARBA" id="ARBA00023125"/>
    </source>
</evidence>
<dbReference type="Gene3D" id="3.20.80.10">
    <property type="entry name" value="Regulatory factor, effector binding domain"/>
    <property type="match status" value="1"/>
</dbReference>
<comment type="caution">
    <text evidence="3">The sequence shown here is derived from an EMBL/GenBank/DDBJ whole genome shotgun (WGS) entry which is preliminary data.</text>
</comment>
<accession>A0ABP7CT64</accession>
<evidence type="ECO:0000259" key="2">
    <source>
        <dbReference type="PROSITE" id="PS50937"/>
    </source>
</evidence>
<dbReference type="InterPro" id="IPR009061">
    <property type="entry name" value="DNA-bd_dom_put_sf"/>
</dbReference>
<dbReference type="InterPro" id="IPR047057">
    <property type="entry name" value="MerR_fam"/>
</dbReference>
<evidence type="ECO:0000313" key="3">
    <source>
        <dbReference type="EMBL" id="GAA3694428.1"/>
    </source>
</evidence>
<proteinExistence type="predicted"/>
<dbReference type="Gene3D" id="1.10.1660.10">
    <property type="match status" value="1"/>
</dbReference>
<feature type="domain" description="HTH merR-type" evidence="2">
    <location>
        <begin position="6"/>
        <end position="76"/>
    </location>
</feature>
<gene>
    <name evidence="3" type="ORF">GCM10022399_08750</name>
</gene>
<dbReference type="EMBL" id="BAABDC010000001">
    <property type="protein sequence ID" value="GAA3694428.1"/>
    <property type="molecule type" value="Genomic_DNA"/>
</dbReference>
<dbReference type="PANTHER" id="PTHR30204:SF97">
    <property type="entry name" value="MERR FAMILY REGULATORY PROTEIN"/>
    <property type="match status" value="1"/>
</dbReference>
<dbReference type="InterPro" id="IPR000551">
    <property type="entry name" value="MerR-type_HTH_dom"/>
</dbReference>
<sequence>MGMSTRLSIGDFSRMTFLSVKTLRHYHEVGLLAPAEIDAHSGYRYYTPGQVGSAQLIRRLRDLDLPLPQVREVLAAPSATERDAVIAEHLDRMTRQLEQTQATVESLRRLLVGGGSSLEVTVIDEPSVFALVARAVVGGDEAPAWWVQTFTDLHSRLRSLGVSRTGPDGTLFPTEFFTEGAAELTCYLPVPEGTPGSELVDGERLATTVHDGPFVDLDTAYGALGTAVVERAIASDGPVRERYLPRGDEADLLDHRTVVCWPVDPV</sequence>
<evidence type="ECO:0000313" key="4">
    <source>
        <dbReference type="Proteomes" id="UP001501468"/>
    </source>
</evidence>
<dbReference type="InterPro" id="IPR011256">
    <property type="entry name" value="Reg_factor_effector_dom_sf"/>
</dbReference>
<keyword evidence="4" id="KW-1185">Reference proteome</keyword>
<name>A0ABP7CT64_9MICO</name>
<dbReference type="PROSITE" id="PS50937">
    <property type="entry name" value="HTH_MERR_2"/>
    <property type="match status" value="1"/>
</dbReference>
<keyword evidence="1" id="KW-0238">DNA-binding</keyword>
<dbReference type="SMART" id="SM00422">
    <property type="entry name" value="HTH_MERR"/>
    <property type="match status" value="1"/>
</dbReference>
<dbReference type="Pfam" id="PF13411">
    <property type="entry name" value="MerR_1"/>
    <property type="match status" value="1"/>
</dbReference>
<reference evidence="4" key="1">
    <citation type="journal article" date="2019" name="Int. J. Syst. Evol. Microbiol.">
        <title>The Global Catalogue of Microorganisms (GCM) 10K type strain sequencing project: providing services to taxonomists for standard genome sequencing and annotation.</title>
        <authorList>
            <consortium name="The Broad Institute Genomics Platform"/>
            <consortium name="The Broad Institute Genome Sequencing Center for Infectious Disease"/>
            <person name="Wu L."/>
            <person name="Ma J."/>
        </authorList>
    </citation>
    <scope>NUCLEOTIDE SEQUENCE [LARGE SCALE GENOMIC DNA]</scope>
    <source>
        <strain evidence="4">JCM 17125</strain>
    </source>
</reference>
<dbReference type="Proteomes" id="UP001501468">
    <property type="component" value="Unassembled WGS sequence"/>
</dbReference>